<evidence type="ECO:0000256" key="6">
    <source>
        <dbReference type="ARBA" id="ARBA00022723"/>
    </source>
</evidence>
<evidence type="ECO:0000256" key="7">
    <source>
        <dbReference type="ARBA" id="ARBA00022827"/>
    </source>
</evidence>
<evidence type="ECO:0000256" key="1">
    <source>
        <dbReference type="ARBA" id="ARBA00001946"/>
    </source>
</evidence>
<proteinExistence type="predicted"/>
<keyword evidence="7" id="KW-0274">FAD</keyword>
<protein>
    <recommendedName>
        <fullName evidence="3">FAD:protein FMN transferase</fullName>
        <ecNumber evidence="2">2.7.1.180</ecNumber>
    </recommendedName>
    <alternativeName>
        <fullName evidence="9">Flavin transferase</fullName>
    </alternativeName>
</protein>
<dbReference type="Pfam" id="PF02424">
    <property type="entry name" value="ApbE"/>
    <property type="match status" value="1"/>
</dbReference>
<comment type="cofactor">
    <cofactor evidence="1">
        <name>Mg(2+)</name>
        <dbReference type="ChEBI" id="CHEBI:18420"/>
    </cofactor>
</comment>
<gene>
    <name evidence="11" type="ORF">UFOPK2602_00818</name>
</gene>
<evidence type="ECO:0000256" key="2">
    <source>
        <dbReference type="ARBA" id="ARBA00011955"/>
    </source>
</evidence>
<keyword evidence="5" id="KW-0808">Transferase</keyword>
<keyword evidence="6" id="KW-0479">Metal-binding</keyword>
<dbReference type="EMBL" id="CAEZXX010000044">
    <property type="protein sequence ID" value="CAB4705351.1"/>
    <property type="molecule type" value="Genomic_DNA"/>
</dbReference>
<dbReference type="AlphaFoldDB" id="A0A6J6Q0S8"/>
<evidence type="ECO:0000256" key="4">
    <source>
        <dbReference type="ARBA" id="ARBA00022630"/>
    </source>
</evidence>
<dbReference type="PANTHER" id="PTHR30040:SF2">
    <property type="entry name" value="FAD:PROTEIN FMN TRANSFERASE"/>
    <property type="match status" value="1"/>
</dbReference>
<comment type="catalytic activity">
    <reaction evidence="10">
        <text>L-threonyl-[protein] + FAD = FMN-L-threonyl-[protein] + AMP + H(+)</text>
        <dbReference type="Rhea" id="RHEA:36847"/>
        <dbReference type="Rhea" id="RHEA-COMP:11060"/>
        <dbReference type="Rhea" id="RHEA-COMP:11061"/>
        <dbReference type="ChEBI" id="CHEBI:15378"/>
        <dbReference type="ChEBI" id="CHEBI:30013"/>
        <dbReference type="ChEBI" id="CHEBI:57692"/>
        <dbReference type="ChEBI" id="CHEBI:74257"/>
        <dbReference type="ChEBI" id="CHEBI:456215"/>
        <dbReference type="EC" id="2.7.1.180"/>
    </reaction>
</comment>
<dbReference type="InterPro" id="IPR024932">
    <property type="entry name" value="ApbE"/>
</dbReference>
<evidence type="ECO:0000256" key="3">
    <source>
        <dbReference type="ARBA" id="ARBA00016337"/>
    </source>
</evidence>
<evidence type="ECO:0000256" key="5">
    <source>
        <dbReference type="ARBA" id="ARBA00022679"/>
    </source>
</evidence>
<keyword evidence="8" id="KW-0460">Magnesium</keyword>
<evidence type="ECO:0000256" key="10">
    <source>
        <dbReference type="ARBA" id="ARBA00048540"/>
    </source>
</evidence>
<accession>A0A6J6Q0S8</accession>
<dbReference type="EC" id="2.7.1.180" evidence="2"/>
<dbReference type="GO" id="GO:0046872">
    <property type="term" value="F:metal ion binding"/>
    <property type="evidence" value="ECO:0007669"/>
    <property type="project" value="UniProtKB-KW"/>
</dbReference>
<dbReference type="PANTHER" id="PTHR30040">
    <property type="entry name" value="THIAMINE BIOSYNTHESIS LIPOPROTEIN APBE"/>
    <property type="match status" value="1"/>
</dbReference>
<evidence type="ECO:0000313" key="11">
    <source>
        <dbReference type="EMBL" id="CAB4705351.1"/>
    </source>
</evidence>
<dbReference type="SUPFAM" id="SSF143631">
    <property type="entry name" value="ApbE-like"/>
    <property type="match status" value="1"/>
</dbReference>
<reference evidence="11" key="1">
    <citation type="submission" date="2020-05" db="EMBL/GenBank/DDBJ databases">
        <authorList>
            <person name="Chiriac C."/>
            <person name="Salcher M."/>
            <person name="Ghai R."/>
            <person name="Kavagutti S V."/>
        </authorList>
    </citation>
    <scope>NUCLEOTIDE SEQUENCE</scope>
</reference>
<evidence type="ECO:0000256" key="8">
    <source>
        <dbReference type="ARBA" id="ARBA00022842"/>
    </source>
</evidence>
<organism evidence="11">
    <name type="scientific">freshwater metagenome</name>
    <dbReference type="NCBI Taxonomy" id="449393"/>
    <lineage>
        <taxon>unclassified sequences</taxon>
        <taxon>metagenomes</taxon>
        <taxon>ecological metagenomes</taxon>
    </lineage>
</organism>
<name>A0A6J6Q0S8_9ZZZZ</name>
<dbReference type="Gene3D" id="3.10.520.10">
    <property type="entry name" value="ApbE-like domains"/>
    <property type="match status" value="1"/>
</dbReference>
<keyword evidence="4" id="KW-0285">Flavoprotein</keyword>
<sequence length="315" mass="34005">MLRRPAAPSWGERQHRFRHHPLLGTTVEIRVGASATRRTAGRIDRAAVDEMLRLEQVFSTYRADSELERWKRGEVPVPGEDLRSVLALALDWQERSRGVFNTSSGTLTALWRLAEARGRPPSHLETTAAAAAVRDPQYRVEDGVPFIVGDPSGINLNAFVKGWIADRALTAASLSAPGEDIVVNAGGDLCHRGASAIEVGIENPLRPYDNEPPGSRVRVANGGLATSGLARRGFRIAGRWYPHIIDPRTAASVDTIASISVIAADAATADVVATFAGILPPEEATDRCTALGLACLVIDPNGRHWSNRAWAHLEV</sequence>
<dbReference type="GO" id="GO:0016740">
    <property type="term" value="F:transferase activity"/>
    <property type="evidence" value="ECO:0007669"/>
    <property type="project" value="UniProtKB-KW"/>
</dbReference>
<evidence type="ECO:0000256" key="9">
    <source>
        <dbReference type="ARBA" id="ARBA00031306"/>
    </source>
</evidence>
<dbReference type="InterPro" id="IPR003374">
    <property type="entry name" value="ApbE-like_sf"/>
</dbReference>